<dbReference type="EMBL" id="ML987192">
    <property type="protein sequence ID" value="KAF2251665.1"/>
    <property type="molecule type" value="Genomic_DNA"/>
</dbReference>
<comment type="function">
    <text evidence="1">Has kinase activity and phosphorylates inositol-1,3,4,5,6-pentakisphosphate (Ins(1,3,4,5,6)P5) to produce 1,2,3,4,5,6-hexakisphosphate (InsP6), also known as phytate.</text>
</comment>
<reference evidence="10" key="1">
    <citation type="journal article" date="2020" name="Stud. Mycol.">
        <title>101 Dothideomycetes genomes: a test case for predicting lifestyles and emergence of pathogens.</title>
        <authorList>
            <person name="Haridas S."/>
            <person name="Albert R."/>
            <person name="Binder M."/>
            <person name="Bloem J."/>
            <person name="Labutti K."/>
            <person name="Salamov A."/>
            <person name="Andreopoulos B."/>
            <person name="Baker S."/>
            <person name="Barry K."/>
            <person name="Bills G."/>
            <person name="Bluhm B."/>
            <person name="Cannon C."/>
            <person name="Castanera R."/>
            <person name="Culley D."/>
            <person name="Daum C."/>
            <person name="Ezra D."/>
            <person name="Gonzalez J."/>
            <person name="Henrissat B."/>
            <person name="Kuo A."/>
            <person name="Liang C."/>
            <person name="Lipzen A."/>
            <person name="Lutzoni F."/>
            <person name="Magnuson J."/>
            <person name="Mondo S."/>
            <person name="Nolan M."/>
            <person name="Ohm R."/>
            <person name="Pangilinan J."/>
            <person name="Park H.-J."/>
            <person name="Ramirez L."/>
            <person name="Alfaro M."/>
            <person name="Sun H."/>
            <person name="Tritt A."/>
            <person name="Yoshinaga Y."/>
            <person name="Zwiers L.-H."/>
            <person name="Turgeon B."/>
            <person name="Goodwin S."/>
            <person name="Spatafora J."/>
            <person name="Crous P."/>
            <person name="Grigoriev I."/>
        </authorList>
    </citation>
    <scope>NUCLEOTIDE SEQUENCE</scope>
    <source>
        <strain evidence="10">CBS 122368</strain>
    </source>
</reference>
<dbReference type="GO" id="GO:0005524">
    <property type="term" value="F:ATP binding"/>
    <property type="evidence" value="ECO:0007669"/>
    <property type="project" value="UniProtKB-KW"/>
</dbReference>
<accession>A0A6A6IM65</accession>
<evidence type="ECO:0000313" key="11">
    <source>
        <dbReference type="Proteomes" id="UP000800094"/>
    </source>
</evidence>
<evidence type="ECO:0000256" key="6">
    <source>
        <dbReference type="ARBA" id="ARBA00022741"/>
    </source>
</evidence>
<gene>
    <name evidence="10" type="ORF">BU26DRAFT_516449</name>
</gene>
<dbReference type="InterPro" id="IPR009286">
    <property type="entry name" value="Ins_P5_2-kin"/>
</dbReference>
<evidence type="ECO:0000256" key="4">
    <source>
        <dbReference type="ARBA" id="ARBA00014846"/>
    </source>
</evidence>
<evidence type="ECO:0000256" key="3">
    <source>
        <dbReference type="ARBA" id="ARBA00012023"/>
    </source>
</evidence>
<evidence type="ECO:0000256" key="7">
    <source>
        <dbReference type="ARBA" id="ARBA00022777"/>
    </source>
</evidence>
<keyword evidence="8 9" id="KW-0067">ATP-binding</keyword>
<protein>
    <recommendedName>
        <fullName evidence="4 9">Inositol-pentakisphosphate 2-kinase</fullName>
        <ecNumber evidence="3 9">2.7.1.158</ecNumber>
    </recommendedName>
</protein>
<keyword evidence="6 9" id="KW-0547">Nucleotide-binding</keyword>
<dbReference type="GO" id="GO:0005634">
    <property type="term" value="C:nucleus"/>
    <property type="evidence" value="ECO:0007669"/>
    <property type="project" value="TreeGrafter"/>
</dbReference>
<proteinExistence type="inferred from homology"/>
<comment type="catalytic activity">
    <reaction evidence="9">
        <text>1D-myo-inositol 1,3,4,5,6-pentakisphosphate + ATP = 1D-myo-inositol hexakisphosphate + ADP + H(+)</text>
        <dbReference type="Rhea" id="RHEA:20313"/>
        <dbReference type="ChEBI" id="CHEBI:15378"/>
        <dbReference type="ChEBI" id="CHEBI:30616"/>
        <dbReference type="ChEBI" id="CHEBI:57733"/>
        <dbReference type="ChEBI" id="CHEBI:58130"/>
        <dbReference type="ChEBI" id="CHEBI:456216"/>
        <dbReference type="EC" id="2.7.1.158"/>
    </reaction>
</comment>
<dbReference type="Pfam" id="PF06090">
    <property type="entry name" value="Ins_P5_2-kin"/>
    <property type="match status" value="1"/>
</dbReference>
<dbReference type="PANTHER" id="PTHR14456:SF2">
    <property type="entry name" value="INOSITOL-PENTAKISPHOSPHATE 2-KINASE"/>
    <property type="match status" value="1"/>
</dbReference>
<dbReference type="OrthoDB" id="272370at2759"/>
<dbReference type="PANTHER" id="PTHR14456">
    <property type="entry name" value="INOSITOL POLYPHOSPHATE KINASE 1"/>
    <property type="match status" value="1"/>
</dbReference>
<evidence type="ECO:0000256" key="9">
    <source>
        <dbReference type="RuleBase" id="RU364126"/>
    </source>
</evidence>
<evidence type="ECO:0000313" key="10">
    <source>
        <dbReference type="EMBL" id="KAF2251665.1"/>
    </source>
</evidence>
<comment type="domain">
    <text evidence="9">The EXKPK motif is conserved in inositol-pentakisphosphate 2-kinases of both family 1 and 2.</text>
</comment>
<dbReference type="Proteomes" id="UP000800094">
    <property type="component" value="Unassembled WGS sequence"/>
</dbReference>
<dbReference type="RefSeq" id="XP_033686669.1">
    <property type="nucleotide sequence ID" value="XM_033828333.1"/>
</dbReference>
<evidence type="ECO:0000256" key="8">
    <source>
        <dbReference type="ARBA" id="ARBA00022840"/>
    </source>
</evidence>
<keyword evidence="5 9" id="KW-0808">Transferase</keyword>
<evidence type="ECO:0000256" key="2">
    <source>
        <dbReference type="ARBA" id="ARBA00008305"/>
    </source>
</evidence>
<dbReference type="AlphaFoldDB" id="A0A6A6IM65"/>
<sequence>MQAQPQPFSRLAKMEEIPFTNNSIRSLPTGSLPILSLQNTKDSGTDMDTEPSFSTPAITCCLAAPDDPATALVRFTYLAEGAANVVFKICPGSQKAPDGLVFVDDDDGVLPREGFLGKVLRISKGNPRTPSSREIIAGFETFIRPLFKYKQLPPWRLANTSLNPDVQPERFDDYLIDHEGVILSGTAIKQLAREYDRHHSATTHDANFPVQLGILLHDMSSVPKSSVTIEIKPKWLFPSPNAIKHTYRCRNCALRKSRGAGVDGYICPLRWVRGNRGNNAVIKAFIREKVSTALSNTGEELPESEMLESIVNRATTYLTTGPGQDLMLHLRAQQVKLDPFGIGGEYMVEETEEARVSWRHNLRLAMTLRDCSLFIRIPYADASLPIEAKLGDLDVKSLDKLPDWFTKEEHLINGGWYKDREPPDYGCLMSALFKHWVPWHV</sequence>
<evidence type="ECO:0000256" key="5">
    <source>
        <dbReference type="ARBA" id="ARBA00022679"/>
    </source>
</evidence>
<dbReference type="GeneID" id="54581663"/>
<keyword evidence="11" id="KW-1185">Reference proteome</keyword>
<dbReference type="EC" id="2.7.1.158" evidence="3 9"/>
<comment type="function">
    <text evidence="9">Phosphorylates Ins(1,3,4,5,6)P5 at position 2 to form Ins(1,2,3,4,5,6)P6 (InsP6 or phytate).</text>
</comment>
<dbReference type="GO" id="GO:0035299">
    <property type="term" value="F:inositol-1,3,4,5,6-pentakisphosphate 2-kinase activity"/>
    <property type="evidence" value="ECO:0007669"/>
    <property type="project" value="UniProtKB-EC"/>
</dbReference>
<comment type="similarity">
    <text evidence="2">Belongs to the IPK1 type 1 family.</text>
</comment>
<name>A0A6A6IM65_9PLEO</name>
<keyword evidence="7 9" id="KW-0418">Kinase</keyword>
<dbReference type="GO" id="GO:0032958">
    <property type="term" value="P:inositol phosphate biosynthetic process"/>
    <property type="evidence" value="ECO:0007669"/>
    <property type="project" value="TreeGrafter"/>
</dbReference>
<organism evidence="10 11">
    <name type="scientific">Trematosphaeria pertusa</name>
    <dbReference type="NCBI Taxonomy" id="390896"/>
    <lineage>
        <taxon>Eukaryota</taxon>
        <taxon>Fungi</taxon>
        <taxon>Dikarya</taxon>
        <taxon>Ascomycota</taxon>
        <taxon>Pezizomycotina</taxon>
        <taxon>Dothideomycetes</taxon>
        <taxon>Pleosporomycetidae</taxon>
        <taxon>Pleosporales</taxon>
        <taxon>Massarineae</taxon>
        <taxon>Trematosphaeriaceae</taxon>
        <taxon>Trematosphaeria</taxon>
    </lineage>
</organism>
<evidence type="ECO:0000256" key="1">
    <source>
        <dbReference type="ARBA" id="ARBA00003979"/>
    </source>
</evidence>